<feature type="non-terminal residue" evidence="8">
    <location>
        <position position="381"/>
    </location>
</feature>
<feature type="non-terminal residue" evidence="8">
    <location>
        <position position="1"/>
    </location>
</feature>
<gene>
    <name evidence="8" type="primary">Tpra1</name>
    <name evidence="8" type="ORF">GTO95_0011981</name>
</gene>
<evidence type="ECO:0000256" key="2">
    <source>
        <dbReference type="ARBA" id="ARBA00010125"/>
    </source>
</evidence>
<protein>
    <recommendedName>
        <fullName evidence="6">Integral membrane protein GPR175</fullName>
    </recommendedName>
</protein>
<evidence type="ECO:0000313" key="9">
    <source>
        <dbReference type="Proteomes" id="UP000736164"/>
    </source>
</evidence>
<name>A0A8J7P8R6_ATRSP</name>
<feature type="transmembrane region" description="Helical" evidence="7">
    <location>
        <begin position="246"/>
        <end position="272"/>
    </location>
</feature>
<accession>A0A8J7P8R6</accession>
<evidence type="ECO:0000256" key="1">
    <source>
        <dbReference type="ARBA" id="ARBA00004141"/>
    </source>
</evidence>
<reference evidence="8" key="1">
    <citation type="journal article" date="2021" name="Cell">
        <title>Tracing the genetic footprints of vertebrate landing in non-teleost ray-finned fishes.</title>
        <authorList>
            <person name="Bi X."/>
            <person name="Wang K."/>
            <person name="Yang L."/>
            <person name="Pan H."/>
            <person name="Jiang H."/>
            <person name="Wei Q."/>
            <person name="Fang M."/>
            <person name="Yu H."/>
            <person name="Zhu C."/>
            <person name="Cai Y."/>
            <person name="He Y."/>
            <person name="Gan X."/>
            <person name="Zeng H."/>
            <person name="Yu D."/>
            <person name="Zhu Y."/>
            <person name="Jiang H."/>
            <person name="Qiu Q."/>
            <person name="Yang H."/>
            <person name="Zhang Y.E."/>
            <person name="Wang W."/>
            <person name="Zhu M."/>
            <person name="He S."/>
            <person name="Zhang G."/>
        </authorList>
    </citation>
    <scope>NUCLEOTIDE SEQUENCE</scope>
    <source>
        <strain evidence="8">Allg_001</strain>
    </source>
</reference>
<dbReference type="Pfam" id="PF10160">
    <property type="entry name" value="Tmemb_40"/>
    <property type="match status" value="1"/>
</dbReference>
<evidence type="ECO:0000256" key="7">
    <source>
        <dbReference type="SAM" id="Phobius"/>
    </source>
</evidence>
<feature type="transmembrane region" description="Helical" evidence="7">
    <location>
        <begin position="169"/>
        <end position="191"/>
    </location>
</feature>
<evidence type="ECO:0000313" key="8">
    <source>
        <dbReference type="EMBL" id="MBN3325824.1"/>
    </source>
</evidence>
<proteinExistence type="inferred from homology"/>
<keyword evidence="3 7" id="KW-0812">Transmembrane</keyword>
<dbReference type="GO" id="GO:0004930">
    <property type="term" value="F:G protein-coupled receptor activity"/>
    <property type="evidence" value="ECO:0007669"/>
    <property type="project" value="TreeGrafter"/>
</dbReference>
<dbReference type="GO" id="GO:0005886">
    <property type="term" value="C:plasma membrane"/>
    <property type="evidence" value="ECO:0007669"/>
    <property type="project" value="TreeGrafter"/>
</dbReference>
<feature type="transmembrane region" description="Helical" evidence="7">
    <location>
        <begin position="284"/>
        <end position="302"/>
    </location>
</feature>
<sequence>MLEAATTVVRFADYGGESLTLLPVIENSSVSPTWQPGPGANITKPHKCLQILFEDIGDSRVRFWDLLLLIPNVAFFAFLVWKLPSARAKIRITSSPIFITFYILVFVVAAVGITRAVVSMTVSASSAATIIDKVLWEITRFFLLAIELSVIILGLAFGHLESKSSIKRVLAITAVLALAYSITQGTLEILYPDVHLSAEDFNIYGHGGRHFWLASSCFFFLIYSLIVILPKTPLKERISLPSKKSFYVYAGILSLLNLVQGLGSALLCANITEGLCCVDVTTFLYFSVFAPLIYVTFLKGFFGSEPKILFSYKSQIDEPDDTDVHLPPTYGVGKKDGHEPGFYSSTQIDTSGSYLDDVASGPYPVGSINSIDSDRWRAINA</sequence>
<evidence type="ECO:0000256" key="3">
    <source>
        <dbReference type="ARBA" id="ARBA00022692"/>
    </source>
</evidence>
<dbReference type="Proteomes" id="UP000736164">
    <property type="component" value="Unassembled WGS sequence"/>
</dbReference>
<dbReference type="InterPro" id="IPR018781">
    <property type="entry name" value="TPRA1/CAND2/CAND8"/>
</dbReference>
<comment type="caution">
    <text evidence="8">The sequence shown here is derived from an EMBL/GenBank/DDBJ whole genome shotgun (WGS) entry which is preliminary data.</text>
</comment>
<dbReference type="AlphaFoldDB" id="A0A8J7P8R6"/>
<comment type="subcellular location">
    <subcellularLocation>
        <location evidence="1">Membrane</location>
        <topology evidence="1">Multi-pass membrane protein</topology>
    </subcellularLocation>
</comment>
<evidence type="ECO:0000256" key="6">
    <source>
        <dbReference type="ARBA" id="ARBA00029849"/>
    </source>
</evidence>
<feature type="transmembrane region" description="Helical" evidence="7">
    <location>
        <begin position="95"/>
        <end position="118"/>
    </location>
</feature>
<dbReference type="PANTHER" id="PTHR15876">
    <property type="entry name" value="TRANSMEMBRANE PROTEIN ADIPOCYTE-ASSOCIATED 1"/>
    <property type="match status" value="1"/>
</dbReference>
<feature type="transmembrane region" description="Helical" evidence="7">
    <location>
        <begin position="138"/>
        <end position="157"/>
    </location>
</feature>
<keyword evidence="5 7" id="KW-0472">Membrane</keyword>
<evidence type="ECO:0000256" key="5">
    <source>
        <dbReference type="ARBA" id="ARBA00023136"/>
    </source>
</evidence>
<dbReference type="PANTHER" id="PTHR15876:SF8">
    <property type="entry name" value="TRANSMEMBRANE PROTEIN ADIPOCYTE-ASSOCIATED 1"/>
    <property type="match status" value="1"/>
</dbReference>
<comment type="similarity">
    <text evidence="2">Belongs to the UPF0359 family.</text>
</comment>
<keyword evidence="9" id="KW-1185">Reference proteome</keyword>
<feature type="transmembrane region" description="Helical" evidence="7">
    <location>
        <begin position="211"/>
        <end position="234"/>
    </location>
</feature>
<evidence type="ECO:0000256" key="4">
    <source>
        <dbReference type="ARBA" id="ARBA00022989"/>
    </source>
</evidence>
<keyword evidence="4 7" id="KW-1133">Transmembrane helix</keyword>
<dbReference type="EMBL" id="JAAWVO010077797">
    <property type="protein sequence ID" value="MBN3325824.1"/>
    <property type="molecule type" value="Genomic_DNA"/>
</dbReference>
<organism evidence="8 9">
    <name type="scientific">Atractosteus spatula</name>
    <name type="common">Alligator gar</name>
    <name type="synonym">Lepisosteus spatula</name>
    <dbReference type="NCBI Taxonomy" id="7917"/>
    <lineage>
        <taxon>Eukaryota</taxon>
        <taxon>Metazoa</taxon>
        <taxon>Chordata</taxon>
        <taxon>Craniata</taxon>
        <taxon>Vertebrata</taxon>
        <taxon>Euteleostomi</taxon>
        <taxon>Actinopterygii</taxon>
        <taxon>Neopterygii</taxon>
        <taxon>Holostei</taxon>
        <taxon>Semionotiformes</taxon>
        <taxon>Lepisosteidae</taxon>
        <taxon>Atractosteus</taxon>
    </lineage>
</organism>
<feature type="transmembrane region" description="Helical" evidence="7">
    <location>
        <begin position="63"/>
        <end position="83"/>
    </location>
</feature>